<dbReference type="GO" id="GO:0003700">
    <property type="term" value="F:DNA-binding transcription factor activity"/>
    <property type="evidence" value="ECO:0007669"/>
    <property type="project" value="InterPro"/>
</dbReference>
<dbReference type="EMBL" id="VMHM01000001">
    <property type="protein sequence ID" value="TSK06263.1"/>
    <property type="molecule type" value="Genomic_DNA"/>
</dbReference>
<comment type="caution">
    <text evidence="4">The sequence shown here is derived from an EMBL/GenBank/DDBJ whole genome shotgun (WGS) entry which is preliminary data.</text>
</comment>
<evidence type="ECO:0000256" key="2">
    <source>
        <dbReference type="ARBA" id="ARBA00023163"/>
    </source>
</evidence>
<dbReference type="InterPro" id="IPR001034">
    <property type="entry name" value="DeoR_HTH"/>
</dbReference>
<dbReference type="Proteomes" id="UP000319483">
    <property type="component" value="Unassembled WGS sequence"/>
</dbReference>
<dbReference type="Gene3D" id="1.10.10.10">
    <property type="entry name" value="Winged helix-like DNA-binding domain superfamily/Winged helix DNA-binding domain"/>
    <property type="match status" value="1"/>
</dbReference>
<keyword evidence="2" id="KW-0804">Transcription</keyword>
<gene>
    <name evidence="4" type="ORF">FPQ15_00035</name>
</gene>
<dbReference type="SUPFAM" id="SSF46785">
    <property type="entry name" value="Winged helix' DNA-binding domain"/>
    <property type="match status" value="1"/>
</dbReference>
<dbReference type="InterPro" id="IPR036388">
    <property type="entry name" value="WH-like_DNA-bd_sf"/>
</dbReference>
<dbReference type="InterPro" id="IPR036390">
    <property type="entry name" value="WH_DNA-bd_sf"/>
</dbReference>
<evidence type="ECO:0000256" key="1">
    <source>
        <dbReference type="ARBA" id="ARBA00023015"/>
    </source>
</evidence>
<evidence type="ECO:0000313" key="5">
    <source>
        <dbReference type="Proteomes" id="UP000319483"/>
    </source>
</evidence>
<proteinExistence type="predicted"/>
<feature type="domain" description="HTH deoR-type" evidence="3">
    <location>
        <begin position="9"/>
        <end position="45"/>
    </location>
</feature>
<dbReference type="RefSeq" id="WP_144090956.1">
    <property type="nucleotide sequence ID" value="NZ_VMHM01000001.1"/>
</dbReference>
<dbReference type="Pfam" id="PF08220">
    <property type="entry name" value="HTH_DeoR"/>
    <property type="match status" value="1"/>
</dbReference>
<evidence type="ECO:0000313" key="4">
    <source>
        <dbReference type="EMBL" id="TSK06263.1"/>
    </source>
</evidence>
<name>A0A556SYR0_9GAMM</name>
<accession>A0A556SYR0</accession>
<sequence>MMIDYDAIPKQRQSYIHQLLNENGRVVSADLIKLLGVSEHTIRRD</sequence>
<dbReference type="PROSITE" id="PS51000">
    <property type="entry name" value="HTH_DEOR_2"/>
    <property type="match status" value="1"/>
</dbReference>
<dbReference type="AlphaFoldDB" id="A0A556SYR0"/>
<protein>
    <submittedName>
        <fullName evidence="4">DeoR family transcriptional regulator</fullName>
    </submittedName>
</protein>
<reference evidence="4 5" key="1">
    <citation type="submission" date="2019-07" db="EMBL/GenBank/DDBJ databases">
        <title>Gilliamella genomes.</title>
        <authorList>
            <person name="Zheng H."/>
        </authorList>
    </citation>
    <scope>NUCLEOTIDE SEQUENCE [LARGE SCALE GENOMIC DNA]</scope>
    <source>
        <strain evidence="4 5">W8127</strain>
    </source>
</reference>
<evidence type="ECO:0000259" key="3">
    <source>
        <dbReference type="PROSITE" id="PS51000"/>
    </source>
</evidence>
<organism evidence="4 5">
    <name type="scientific">Gilliamella apicola</name>
    <dbReference type="NCBI Taxonomy" id="1196095"/>
    <lineage>
        <taxon>Bacteria</taxon>
        <taxon>Pseudomonadati</taxon>
        <taxon>Pseudomonadota</taxon>
        <taxon>Gammaproteobacteria</taxon>
        <taxon>Orbales</taxon>
        <taxon>Orbaceae</taxon>
        <taxon>Gilliamella</taxon>
    </lineage>
</organism>
<keyword evidence="1" id="KW-0805">Transcription regulation</keyword>